<feature type="region of interest" description="Disordered" evidence="1">
    <location>
        <begin position="1242"/>
        <end position="1280"/>
    </location>
</feature>
<protein>
    <submittedName>
        <fullName evidence="2">Uncharacterized protein</fullName>
    </submittedName>
</protein>
<evidence type="ECO:0000313" key="2">
    <source>
        <dbReference type="EMBL" id="AWX57484.1"/>
    </source>
</evidence>
<evidence type="ECO:0000313" key="3">
    <source>
        <dbReference type="Proteomes" id="UP000036061"/>
    </source>
</evidence>
<feature type="compositionally biased region" description="Polar residues" evidence="1">
    <location>
        <begin position="945"/>
        <end position="963"/>
    </location>
</feature>
<evidence type="ECO:0000256" key="1">
    <source>
        <dbReference type="SAM" id="MobiDB-lite"/>
    </source>
</evidence>
<feature type="compositionally biased region" description="Basic and acidic residues" evidence="1">
    <location>
        <begin position="964"/>
        <end position="985"/>
    </location>
</feature>
<reference evidence="2 3" key="1">
    <citation type="journal article" date="2015" name="Genome Announc.">
        <title>Draft Genome Sequence of Brevibacillus brevis DZQ7, a Plant Growth-Promoting Rhizobacterium with Broad-Spectrum Antimicrobial Activity.</title>
        <authorList>
            <person name="Hou Q."/>
            <person name="Wang C."/>
            <person name="Hou X."/>
            <person name="Xia Z."/>
            <person name="Ye J."/>
            <person name="Liu K."/>
            <person name="Liu H."/>
            <person name="Wang J."/>
            <person name="Guo H."/>
            <person name="Yu X."/>
            <person name="Yang Y."/>
            <person name="Du B."/>
            <person name="Ding Y."/>
        </authorList>
    </citation>
    <scope>NUCLEOTIDE SEQUENCE [LARGE SCALE GENOMIC DNA]</scope>
    <source>
        <strain evidence="2 3">DZQ7</strain>
    </source>
</reference>
<proteinExistence type="predicted"/>
<dbReference type="Proteomes" id="UP000036061">
    <property type="component" value="Chromosome"/>
</dbReference>
<organism evidence="2 3">
    <name type="scientific">Brevibacillus brevis</name>
    <name type="common">Bacillus brevis</name>
    <dbReference type="NCBI Taxonomy" id="1393"/>
    <lineage>
        <taxon>Bacteria</taxon>
        <taxon>Bacillati</taxon>
        <taxon>Bacillota</taxon>
        <taxon>Bacilli</taxon>
        <taxon>Bacillales</taxon>
        <taxon>Paenibacillaceae</taxon>
        <taxon>Brevibacillus</taxon>
    </lineage>
</organism>
<feature type="compositionally biased region" description="Polar residues" evidence="1">
    <location>
        <begin position="1266"/>
        <end position="1280"/>
    </location>
</feature>
<accession>A0A2Z4MM04</accession>
<dbReference type="RefSeq" id="WP_048034037.1">
    <property type="nucleotide sequence ID" value="NZ_CP030117.1"/>
</dbReference>
<sequence>MITIKALLPSRRPSLLPRASSQGFAQSIMQKYRHEEGRDPAYLALIHRDFSPSIGGQENHFHQAFIHVHMQVQVDSYLGLNREMLPNGQAGVPGTKERAVIIQASGPGRKVRPATLMHELLRKWESSKLIEKVYLPRITVVSNGRDRYRSSSYVQSSVQRASLLEKSQPLGRFSEQISTVDFASPLLKALVSDNKEAVRERFWTLGTSYGSPGFLVHTARIGEPGGLKTMQKARERIRLESATRVAAISISRVGATGFAASRFERFGVRDFLQLIGRGMESKVGTWSFPVLLKRAEGRATSLPLDRSVWTEKVGMDGREFARQIESQIIHESTRWSVASQQTELWGRWWGNLSLYWRESRATWLPRMMTTNLRPRVLQPIVFASSRQHPQAKSEWMLETLSEVSSSSLERKILQSIEASKVFSSVLPGMLHRADANRNKQLVHLAQQFSTAEGERGLAVLGSRQRLKQIESGREEQSSTLMYWLRQLVISRERQATVLASRVEQEQLSSITFHPLQLLSSESIATRNQLTLQELRLNEIVREQWEQSIRLRSNHGQTHPGKRSMIQVASRASYQQFDMLQHEWWTGLALHVLHPISRIVPLLSQSVVRKSIAAYWIQSFQSANAPVFFEKRGWLNQPWINEYLETHNEIEREPAGIASTARFVWNRFVPVFHTNRQHWQKLQNRIASSTRQETNEKSVMAWVHLQQLVAEQLRARELLAISTHARNLLNEPENQSPYPAALNTPSRWLMHLRNVLTKESASQGISQPFSQPTIHFLQNMHLIQMSYELVRQLLLLQGGKDKQTDFAFSFSKNQEKFSLLERIATISMVHEHEHRPIRNTVFLKNEQSTSRAFVHTHRHEREAVFLRQNRFDSAIRRATEWIGLGEADHQRLYDTSVKPLSITENASDRKSMRRIAAGWSAELGLTILLQKSAKLAAMSEFAKIGATSTSGKAPPSSEKQSNDQSRSRMGDSNSLRESRQSRESRSRFLQQTTSFWTSSVALRAHAYLQVMEQIRKAIQTDFRTAAYVQNNHHSLSAVLNRHDTQMVVQKRWGPLPSHVHGQSIGMLDSSVHENRSKRAAERLPQKGRVNSLEPFSHHRPIKSGSFAREKSIDFVLDRLHSRQRSSRSRFQQSNHEQILTVNSKAQTIKQLTPNEAQEVEIQDARLTPLQRPRLFNLGSTPMATEKVKQAEKNTSLTLVPKSMVAMTMQPPLLQRMQQAQRAPGESEQRSLSENTTHIHRQALRTVDSHESPAATVQSPPSMDYLRKSNQSQETAVQQTTTLPLQRQVDLHVQERAGNQTSLSPQEVDRLMDKMMKELDKRLTQERQRRGL</sequence>
<dbReference type="EMBL" id="CP030117">
    <property type="protein sequence ID" value="AWX57484.1"/>
    <property type="molecule type" value="Genomic_DNA"/>
</dbReference>
<gene>
    <name evidence="2" type="ORF">AB432_021690</name>
</gene>
<name>A0A2Z4MM04_BREBE</name>
<feature type="region of interest" description="Disordered" evidence="1">
    <location>
        <begin position="945"/>
        <end position="987"/>
    </location>
</feature>